<reference evidence="1 2" key="1">
    <citation type="submission" date="2015-04" db="EMBL/GenBank/DDBJ databases">
        <authorList>
            <person name="Syromyatnikov M.Y."/>
            <person name="Popov V.N."/>
        </authorList>
    </citation>
    <scope>NUCLEOTIDE SEQUENCE [LARGE SCALE GENOMIC DNA]</scope>
</reference>
<evidence type="ECO:0000313" key="2">
    <source>
        <dbReference type="Proteomes" id="UP000183832"/>
    </source>
</evidence>
<proteinExistence type="predicted"/>
<gene>
    <name evidence="1" type="ORF">CLUMA_CG007095</name>
</gene>
<dbReference type="AlphaFoldDB" id="A0A1J1I1C7"/>
<organism evidence="1 2">
    <name type="scientific">Clunio marinus</name>
    <dbReference type="NCBI Taxonomy" id="568069"/>
    <lineage>
        <taxon>Eukaryota</taxon>
        <taxon>Metazoa</taxon>
        <taxon>Ecdysozoa</taxon>
        <taxon>Arthropoda</taxon>
        <taxon>Hexapoda</taxon>
        <taxon>Insecta</taxon>
        <taxon>Pterygota</taxon>
        <taxon>Neoptera</taxon>
        <taxon>Endopterygota</taxon>
        <taxon>Diptera</taxon>
        <taxon>Nematocera</taxon>
        <taxon>Chironomoidea</taxon>
        <taxon>Chironomidae</taxon>
        <taxon>Clunio</taxon>
    </lineage>
</organism>
<accession>A0A1J1I1C7</accession>
<keyword evidence="2" id="KW-1185">Reference proteome</keyword>
<protein>
    <submittedName>
        <fullName evidence="1">CLUMA_CG007095, isoform A</fullName>
    </submittedName>
</protein>
<dbReference type="EMBL" id="CVRI01000037">
    <property type="protein sequence ID" value="CRK93562.1"/>
    <property type="molecule type" value="Genomic_DNA"/>
</dbReference>
<dbReference type="Proteomes" id="UP000183832">
    <property type="component" value="Unassembled WGS sequence"/>
</dbReference>
<evidence type="ECO:0000313" key="1">
    <source>
        <dbReference type="EMBL" id="CRK93562.1"/>
    </source>
</evidence>
<name>A0A1J1I1C7_9DIPT</name>
<sequence>MALKNSYEDKKISLILSSLQILFHIQLKPDNKLAGTFVEREAGLLNDINLLIVVKCFQIKLLKFQFNFPERHKRQFLKKKPKGVPM</sequence>